<protein>
    <recommendedName>
        <fullName evidence="9">Carbohydrate sulfotransferase</fullName>
        <ecNumber evidence="9">2.8.2.-</ecNumber>
    </recommendedName>
</protein>
<evidence type="ECO:0000256" key="6">
    <source>
        <dbReference type="ARBA" id="ARBA00023034"/>
    </source>
</evidence>
<keyword evidence="9" id="KW-0735">Signal-anchor</keyword>
<evidence type="ECO:0000256" key="1">
    <source>
        <dbReference type="ARBA" id="ARBA00004323"/>
    </source>
</evidence>
<dbReference type="GO" id="GO:0000139">
    <property type="term" value="C:Golgi membrane"/>
    <property type="evidence" value="ECO:0007669"/>
    <property type="project" value="UniProtKB-SubCell"/>
</dbReference>
<dbReference type="AlphaFoldDB" id="A0A7R9NV30"/>
<organism evidence="12">
    <name type="scientific">Timema tahoe</name>
    <dbReference type="NCBI Taxonomy" id="61484"/>
    <lineage>
        <taxon>Eukaryota</taxon>
        <taxon>Metazoa</taxon>
        <taxon>Ecdysozoa</taxon>
        <taxon>Arthropoda</taxon>
        <taxon>Hexapoda</taxon>
        <taxon>Insecta</taxon>
        <taxon>Pterygota</taxon>
        <taxon>Neoptera</taxon>
        <taxon>Polyneoptera</taxon>
        <taxon>Phasmatodea</taxon>
        <taxon>Timematodea</taxon>
        <taxon>Timematoidea</taxon>
        <taxon>Timematidae</taxon>
        <taxon>Timema</taxon>
    </lineage>
</organism>
<keyword evidence="4" id="KW-0812">Transmembrane</keyword>
<dbReference type="PANTHER" id="PTHR12137:SF54">
    <property type="entry name" value="CARBOHYDRATE SULFOTRANSFERASE"/>
    <property type="match status" value="1"/>
</dbReference>
<comment type="subcellular location">
    <subcellularLocation>
        <location evidence="1 9">Golgi apparatus membrane</location>
        <topology evidence="1 9">Single-pass type II membrane protein</topology>
    </subcellularLocation>
</comment>
<keyword evidence="7" id="KW-0472">Membrane</keyword>
<evidence type="ECO:0000256" key="10">
    <source>
        <dbReference type="SAM" id="MobiDB-lite"/>
    </source>
</evidence>
<evidence type="ECO:0000259" key="11">
    <source>
        <dbReference type="Pfam" id="PF03184"/>
    </source>
</evidence>
<feature type="compositionally biased region" description="Basic and acidic residues" evidence="10">
    <location>
        <begin position="199"/>
        <end position="238"/>
    </location>
</feature>
<dbReference type="GO" id="GO:0003676">
    <property type="term" value="F:nucleic acid binding"/>
    <property type="evidence" value="ECO:0007669"/>
    <property type="project" value="InterPro"/>
</dbReference>
<keyword evidence="3 9" id="KW-0808">Transferase</keyword>
<dbReference type="GO" id="GO:0008146">
    <property type="term" value="F:sulfotransferase activity"/>
    <property type="evidence" value="ECO:0007669"/>
    <property type="project" value="InterPro"/>
</dbReference>
<reference evidence="12" key="1">
    <citation type="submission" date="2020-11" db="EMBL/GenBank/DDBJ databases">
        <authorList>
            <person name="Tran Van P."/>
        </authorList>
    </citation>
    <scope>NUCLEOTIDE SEQUENCE</scope>
</reference>
<feature type="domain" description="DDE-1" evidence="11">
    <location>
        <begin position="341"/>
        <end position="426"/>
    </location>
</feature>
<evidence type="ECO:0000256" key="3">
    <source>
        <dbReference type="ARBA" id="ARBA00022679"/>
    </source>
</evidence>
<dbReference type="Pfam" id="PF03184">
    <property type="entry name" value="DDE_1"/>
    <property type="match status" value="1"/>
</dbReference>
<dbReference type="Pfam" id="PF03567">
    <property type="entry name" value="Sulfotransfer_2"/>
    <property type="match status" value="1"/>
</dbReference>
<comment type="similarity">
    <text evidence="2 9">Belongs to the sulfotransferase 2 family.</text>
</comment>
<name>A0A7R9NV30_9NEOP</name>
<proteinExistence type="inferred from homology"/>
<dbReference type="EMBL" id="OE001698">
    <property type="protein sequence ID" value="CAD7457429.1"/>
    <property type="molecule type" value="Genomic_DNA"/>
</dbReference>
<evidence type="ECO:0000256" key="9">
    <source>
        <dbReference type="RuleBase" id="RU364020"/>
    </source>
</evidence>
<keyword evidence="6 9" id="KW-0333">Golgi apparatus</keyword>
<dbReference type="InterPro" id="IPR005331">
    <property type="entry name" value="Sulfotransferase"/>
</dbReference>
<sequence length="717" mass="82250">MARCGIPSPQSFGARGTNNTRSLEPVVFRQSLENSTEEKNVLSEKVYDKRNKYLNYMCNFFKNKTMTETMYTEEDKDALFSHILVDEKHKLLYCYVPKGLQDSKSLPSQGLQENKSLPSQGLQENKSLSVPGPSREQELSVPGPSREQELSVPGPSREQELSVPGPSREQELSVPGPSREQELSVPGPSREQEPTVPGHSREQEPTIPGHSREQEPTLPGHSREQEPTILGHSRERVYHPRAFKKARVYHSRAFKKARAYRPRIFKKAGAYRPRGLHASKSLPSQDLQEIKSFPLKGRQESNCFPVEGPSIEQEPTVKSKLKKDARKTLRWCTPTPGTQGFCTDNGWGNGPTFLVWLHFFVETVRPTKEDKIILLLENYEAHKYYPALEYATRNNIDFVSFAPHTTNKMQPLYVSVYGPLKQHFEQGKSCSRYVVALGARDIGSRVGDARHWRVSSHSLVNTQCWWRQGLSNTGIAASLTTDRDRRSLWSFKVACTNWKRIFMLLTGQTNTTDVLAIPASAAHEKSIFTKLSKYSTADINILLKTYTKFLFVRHPFERLLSAFRNKLEQHYLSSKYFQSRFGRFIIKHYRVNASNESLLKGDDVKFSEFVAYLIDQKNKFNEHWKPIYDLCHPCLINYDIIGKYETLYEDSDFVLQKAGIENVVFPRAPKPSSTSFYLKSYFSALSKETIEQLYKIYFLDFKLFDYGTIDSLYNGIA</sequence>
<evidence type="ECO:0000256" key="5">
    <source>
        <dbReference type="ARBA" id="ARBA00022989"/>
    </source>
</evidence>
<feature type="compositionally biased region" description="Polar residues" evidence="10">
    <location>
        <begin position="103"/>
        <end position="128"/>
    </location>
</feature>
<dbReference type="GO" id="GO:0016051">
    <property type="term" value="P:carbohydrate biosynthetic process"/>
    <property type="evidence" value="ECO:0007669"/>
    <property type="project" value="InterPro"/>
</dbReference>
<dbReference type="EC" id="2.8.2.-" evidence="9"/>
<evidence type="ECO:0000256" key="4">
    <source>
        <dbReference type="ARBA" id="ARBA00022692"/>
    </source>
</evidence>
<evidence type="ECO:0000313" key="12">
    <source>
        <dbReference type="EMBL" id="CAD7457429.1"/>
    </source>
</evidence>
<gene>
    <name evidence="12" type="ORF">TTEB3V08_LOCUS5422</name>
</gene>
<keyword evidence="9" id="KW-0119">Carbohydrate metabolism</keyword>
<accession>A0A7R9NV30</accession>
<dbReference type="InterPro" id="IPR004875">
    <property type="entry name" value="DDE_SF_endonuclease_dom"/>
</dbReference>
<keyword evidence="8 9" id="KW-0325">Glycoprotein</keyword>
<dbReference type="PANTHER" id="PTHR12137">
    <property type="entry name" value="CARBOHYDRATE SULFOTRANSFERASE"/>
    <property type="match status" value="1"/>
</dbReference>
<evidence type="ECO:0000256" key="8">
    <source>
        <dbReference type="ARBA" id="ARBA00023180"/>
    </source>
</evidence>
<dbReference type="InterPro" id="IPR018011">
    <property type="entry name" value="Carb_sulfotrans_8-10"/>
</dbReference>
<feature type="region of interest" description="Disordered" evidence="10">
    <location>
        <begin position="103"/>
        <end position="238"/>
    </location>
</feature>
<evidence type="ECO:0000256" key="7">
    <source>
        <dbReference type="ARBA" id="ARBA00023136"/>
    </source>
</evidence>
<keyword evidence="5" id="KW-1133">Transmembrane helix</keyword>
<evidence type="ECO:0000256" key="2">
    <source>
        <dbReference type="ARBA" id="ARBA00006339"/>
    </source>
</evidence>